<dbReference type="GO" id="GO:0003755">
    <property type="term" value="F:peptidyl-prolyl cis-trans isomerase activity"/>
    <property type="evidence" value="ECO:0007669"/>
    <property type="project" value="UniProtKB-UniRule"/>
</dbReference>
<protein>
    <recommendedName>
        <fullName evidence="3">Peptidyl-prolyl cis-trans isomerase</fullName>
        <shortName evidence="3">PPIase</shortName>
        <ecNumber evidence="3">5.2.1.8</ecNumber>
    </recommendedName>
</protein>
<dbReference type="KEGG" id="camu:CA2015_0685"/>
<keyword evidence="6" id="KW-1185">Reference proteome</keyword>
<proteinExistence type="inferred from homology"/>
<comment type="catalytic activity">
    <reaction evidence="3">
        <text>[protein]-peptidylproline (omega=180) = [protein]-peptidylproline (omega=0)</text>
        <dbReference type="Rhea" id="RHEA:16237"/>
        <dbReference type="Rhea" id="RHEA-COMP:10747"/>
        <dbReference type="Rhea" id="RHEA-COMP:10748"/>
        <dbReference type="ChEBI" id="CHEBI:83833"/>
        <dbReference type="ChEBI" id="CHEBI:83834"/>
        <dbReference type="EC" id="5.2.1.8"/>
    </reaction>
</comment>
<dbReference type="EC" id="5.2.1.8" evidence="3"/>
<evidence type="ECO:0000313" key="6">
    <source>
        <dbReference type="Proteomes" id="UP000036520"/>
    </source>
</evidence>
<evidence type="ECO:0000256" key="3">
    <source>
        <dbReference type="RuleBase" id="RU363019"/>
    </source>
</evidence>
<dbReference type="Pfam" id="PF00160">
    <property type="entry name" value="Pro_isomerase"/>
    <property type="match status" value="2"/>
</dbReference>
<dbReference type="PRINTS" id="PR00153">
    <property type="entry name" value="CSAPPISMRASE"/>
</dbReference>
<evidence type="ECO:0000256" key="2">
    <source>
        <dbReference type="ARBA" id="ARBA00023235"/>
    </source>
</evidence>
<evidence type="ECO:0000256" key="1">
    <source>
        <dbReference type="ARBA" id="ARBA00023110"/>
    </source>
</evidence>
<dbReference type="AlphaFoldDB" id="A0A0H4PBI0"/>
<dbReference type="CDD" id="cd00317">
    <property type="entry name" value="cyclophilin"/>
    <property type="match status" value="1"/>
</dbReference>
<keyword evidence="1 3" id="KW-0697">Rotamase</keyword>
<dbReference type="InterPro" id="IPR002130">
    <property type="entry name" value="Cyclophilin-type_PPIase_dom"/>
</dbReference>
<dbReference type="Gene3D" id="2.40.100.10">
    <property type="entry name" value="Cyclophilin-like"/>
    <property type="match status" value="2"/>
</dbReference>
<organism evidence="5 6">
    <name type="scientific">Cyclobacterium amurskyense</name>
    <dbReference type="NCBI Taxonomy" id="320787"/>
    <lineage>
        <taxon>Bacteria</taxon>
        <taxon>Pseudomonadati</taxon>
        <taxon>Bacteroidota</taxon>
        <taxon>Cytophagia</taxon>
        <taxon>Cytophagales</taxon>
        <taxon>Cyclobacteriaceae</taxon>
        <taxon>Cyclobacterium</taxon>
    </lineage>
</organism>
<dbReference type="SUPFAM" id="SSF50891">
    <property type="entry name" value="Cyclophilin-like"/>
    <property type="match status" value="2"/>
</dbReference>
<accession>A0A0H4PBI0</accession>
<dbReference type="InterPro" id="IPR029000">
    <property type="entry name" value="Cyclophilin-like_dom_sf"/>
</dbReference>
<dbReference type="PROSITE" id="PS50072">
    <property type="entry name" value="CSA_PPIASE_2"/>
    <property type="match status" value="1"/>
</dbReference>
<dbReference type="InterPro" id="IPR044666">
    <property type="entry name" value="Cyclophilin_A-like"/>
</dbReference>
<dbReference type="PROSITE" id="PS51257">
    <property type="entry name" value="PROKAR_LIPOPROTEIN"/>
    <property type="match status" value="1"/>
</dbReference>
<dbReference type="RefSeq" id="WP_048640616.1">
    <property type="nucleotide sequence ID" value="NZ_CAXBGM010000039.1"/>
</dbReference>
<dbReference type="PATRIC" id="fig|320787.5.peg.765"/>
<dbReference type="Proteomes" id="UP000036520">
    <property type="component" value="Chromosome"/>
</dbReference>
<gene>
    <name evidence="5" type="ORF">CA2015_0685</name>
</gene>
<dbReference type="PANTHER" id="PTHR45625:SF4">
    <property type="entry name" value="PEPTIDYLPROLYL ISOMERASE DOMAIN AND WD REPEAT-CONTAINING PROTEIN 1"/>
    <property type="match status" value="1"/>
</dbReference>
<evidence type="ECO:0000313" key="5">
    <source>
        <dbReference type="EMBL" id="AKP50148.1"/>
    </source>
</evidence>
<feature type="domain" description="PPIase cyclophilin-type" evidence="4">
    <location>
        <begin position="33"/>
        <end position="260"/>
    </location>
</feature>
<comment type="function">
    <text evidence="3">PPIases accelerate the folding of proteins. It catalyzes the cis-trans isomerization of proline imidic peptide bonds in oligopeptides.</text>
</comment>
<evidence type="ECO:0000259" key="4">
    <source>
        <dbReference type="PROSITE" id="PS50072"/>
    </source>
</evidence>
<dbReference type="OrthoDB" id="9807797at2"/>
<sequence>MAKYSLIRIITGAILILFAGSCATEKDYLITIDTNYGKMYAILYDETPAHKENFIDLASSGRYDSTSFYRIIEDFMIQGGDVFNKEGLDQEDWYTLPAEFNENLIHEKGSIAAARQGDNINPEMRSSGCQFYIVEGKVYDDTSLTTDIRKLQKAFSKYLQLDSNTELRNKYSELYQKGEYDSINSLMLSNKIVLEKFFNLNLGLDKRKNQIQAYTTVGGTPHLDDTYTVFGKVIKGLDVLDDISSLETRGNDLPVEPVYMKVNVELVSKKKIAKEYGYQYPQE</sequence>
<dbReference type="EMBL" id="CP012040">
    <property type="protein sequence ID" value="AKP50148.1"/>
    <property type="molecule type" value="Genomic_DNA"/>
</dbReference>
<keyword evidence="2 3" id="KW-0413">Isomerase</keyword>
<reference evidence="5 6" key="1">
    <citation type="submission" date="2015-07" db="EMBL/GenBank/DDBJ databases">
        <authorList>
            <person name="Kim K.M."/>
        </authorList>
    </citation>
    <scope>NUCLEOTIDE SEQUENCE [LARGE SCALE GENOMIC DNA]</scope>
    <source>
        <strain evidence="5 6">KCTC 12363</strain>
    </source>
</reference>
<comment type="similarity">
    <text evidence="3">Belongs to the cyclophilin-type PPIase family.</text>
</comment>
<name>A0A0H4PBI0_9BACT</name>
<dbReference type="STRING" id="320787.CA2015_0685"/>
<dbReference type="PANTHER" id="PTHR45625">
    <property type="entry name" value="PEPTIDYL-PROLYL CIS-TRANS ISOMERASE-RELATED"/>
    <property type="match status" value="1"/>
</dbReference>